<evidence type="ECO:0000256" key="3">
    <source>
        <dbReference type="ARBA" id="ARBA00022692"/>
    </source>
</evidence>
<keyword evidence="4 6" id="KW-1133">Transmembrane helix</keyword>
<evidence type="ECO:0000313" key="9">
    <source>
        <dbReference type="Proteomes" id="UP001597375"/>
    </source>
</evidence>
<dbReference type="Proteomes" id="UP001597375">
    <property type="component" value="Unassembled WGS sequence"/>
</dbReference>
<evidence type="ECO:0000256" key="5">
    <source>
        <dbReference type="ARBA" id="ARBA00023136"/>
    </source>
</evidence>
<keyword evidence="9" id="KW-1185">Reference proteome</keyword>
<gene>
    <name evidence="8" type="ORF">ACFSSA_04260</name>
</gene>
<dbReference type="Pfam" id="PF12823">
    <property type="entry name" value="DUF3817"/>
    <property type="match status" value="1"/>
</dbReference>
<name>A0ABW5D4W6_9BACT</name>
<feature type="domain" description="DUF3817" evidence="7">
    <location>
        <begin position="6"/>
        <end position="91"/>
    </location>
</feature>
<accession>A0ABW5D4W6</accession>
<evidence type="ECO:0000256" key="2">
    <source>
        <dbReference type="ARBA" id="ARBA00022475"/>
    </source>
</evidence>
<feature type="transmembrane region" description="Helical" evidence="6">
    <location>
        <begin position="38"/>
        <end position="61"/>
    </location>
</feature>
<feature type="transmembrane region" description="Helical" evidence="6">
    <location>
        <begin position="6"/>
        <end position="26"/>
    </location>
</feature>
<comment type="caution">
    <text evidence="8">The sequence shown here is derived from an EMBL/GenBank/DDBJ whole genome shotgun (WGS) entry which is preliminary data.</text>
</comment>
<evidence type="ECO:0000256" key="1">
    <source>
        <dbReference type="ARBA" id="ARBA00004651"/>
    </source>
</evidence>
<keyword evidence="3 6" id="KW-0812">Transmembrane</keyword>
<evidence type="ECO:0000259" key="7">
    <source>
        <dbReference type="Pfam" id="PF12823"/>
    </source>
</evidence>
<dbReference type="PANTHER" id="PTHR40077:SF1">
    <property type="entry name" value="MEMBRANE PROTEIN"/>
    <property type="match status" value="1"/>
</dbReference>
<dbReference type="InterPro" id="IPR023845">
    <property type="entry name" value="DUF3817_TM"/>
</dbReference>
<keyword evidence="2" id="KW-1003">Cell membrane</keyword>
<sequence length="96" mass="10927">MSSILLLRLASFAEGVSFIVLLYFAIYHKRLLGEAEAIQIPGMVHGGLFVIFCLLLGLVWIERKWPLKKVAFAFICSLIPFAPFYLERKLKQEPDA</sequence>
<evidence type="ECO:0000256" key="4">
    <source>
        <dbReference type="ARBA" id="ARBA00022989"/>
    </source>
</evidence>
<protein>
    <submittedName>
        <fullName evidence="8">DUF3817 domain-containing protein</fullName>
    </submittedName>
</protein>
<evidence type="ECO:0000313" key="8">
    <source>
        <dbReference type="EMBL" id="MFD2255882.1"/>
    </source>
</evidence>
<evidence type="ECO:0000256" key="6">
    <source>
        <dbReference type="SAM" id="Phobius"/>
    </source>
</evidence>
<dbReference type="EMBL" id="JBHUIT010000002">
    <property type="protein sequence ID" value="MFD2255882.1"/>
    <property type="molecule type" value="Genomic_DNA"/>
</dbReference>
<keyword evidence="5 6" id="KW-0472">Membrane</keyword>
<dbReference type="RefSeq" id="WP_386818625.1">
    <property type="nucleotide sequence ID" value="NZ_JBHUIT010000002.1"/>
</dbReference>
<comment type="subcellular location">
    <subcellularLocation>
        <location evidence="1">Cell membrane</location>
        <topology evidence="1">Multi-pass membrane protein</topology>
    </subcellularLocation>
</comment>
<organism evidence="8 9">
    <name type="scientific">Luteolibacter algae</name>
    <dbReference type="NCBI Taxonomy" id="454151"/>
    <lineage>
        <taxon>Bacteria</taxon>
        <taxon>Pseudomonadati</taxon>
        <taxon>Verrucomicrobiota</taxon>
        <taxon>Verrucomicrobiia</taxon>
        <taxon>Verrucomicrobiales</taxon>
        <taxon>Verrucomicrobiaceae</taxon>
        <taxon>Luteolibacter</taxon>
    </lineage>
</organism>
<proteinExistence type="predicted"/>
<reference evidence="9" key="1">
    <citation type="journal article" date="2019" name="Int. J. Syst. Evol. Microbiol.">
        <title>The Global Catalogue of Microorganisms (GCM) 10K type strain sequencing project: providing services to taxonomists for standard genome sequencing and annotation.</title>
        <authorList>
            <consortium name="The Broad Institute Genomics Platform"/>
            <consortium name="The Broad Institute Genome Sequencing Center for Infectious Disease"/>
            <person name="Wu L."/>
            <person name="Ma J."/>
        </authorList>
    </citation>
    <scope>NUCLEOTIDE SEQUENCE [LARGE SCALE GENOMIC DNA]</scope>
    <source>
        <strain evidence="9">CGMCC 4.7106</strain>
    </source>
</reference>
<dbReference type="NCBIfam" id="TIGR03954">
    <property type="entry name" value="integ_memb_HG"/>
    <property type="match status" value="1"/>
</dbReference>
<dbReference type="PANTHER" id="PTHR40077">
    <property type="entry name" value="MEMBRANE PROTEIN-RELATED"/>
    <property type="match status" value="1"/>
</dbReference>